<protein>
    <submittedName>
        <fullName evidence="1">Uncharacterized protein</fullName>
    </submittedName>
</protein>
<accession>A0A6H5IDZ2</accession>
<dbReference type="AlphaFoldDB" id="A0A6H5IDZ2"/>
<evidence type="ECO:0000313" key="2">
    <source>
        <dbReference type="Proteomes" id="UP000479190"/>
    </source>
</evidence>
<proteinExistence type="predicted"/>
<dbReference type="EMBL" id="CADCXV010000810">
    <property type="protein sequence ID" value="CAB0036186.1"/>
    <property type="molecule type" value="Genomic_DNA"/>
</dbReference>
<organism evidence="1 2">
    <name type="scientific">Trichogramma brassicae</name>
    <dbReference type="NCBI Taxonomy" id="86971"/>
    <lineage>
        <taxon>Eukaryota</taxon>
        <taxon>Metazoa</taxon>
        <taxon>Ecdysozoa</taxon>
        <taxon>Arthropoda</taxon>
        <taxon>Hexapoda</taxon>
        <taxon>Insecta</taxon>
        <taxon>Pterygota</taxon>
        <taxon>Neoptera</taxon>
        <taxon>Endopterygota</taxon>
        <taxon>Hymenoptera</taxon>
        <taxon>Apocrita</taxon>
        <taxon>Proctotrupomorpha</taxon>
        <taxon>Chalcidoidea</taxon>
        <taxon>Trichogrammatidae</taxon>
        <taxon>Trichogramma</taxon>
    </lineage>
</organism>
<reference evidence="1 2" key="1">
    <citation type="submission" date="2020-02" db="EMBL/GenBank/DDBJ databases">
        <authorList>
            <person name="Ferguson B K."/>
        </authorList>
    </citation>
    <scope>NUCLEOTIDE SEQUENCE [LARGE SCALE GENOMIC DNA]</scope>
</reference>
<gene>
    <name evidence="1" type="ORF">TBRA_LOCUS8065</name>
</gene>
<sequence>MFGGVLKIHNLIIIIMIIPSTYNNSYHCRIHTRIRFSLWNMKIEVPDPIEPSSMKQAHSRERYPCAVRSS</sequence>
<name>A0A6H5IDZ2_9HYME</name>
<evidence type="ECO:0000313" key="1">
    <source>
        <dbReference type="EMBL" id="CAB0036186.1"/>
    </source>
</evidence>
<keyword evidence="2" id="KW-1185">Reference proteome</keyword>
<dbReference type="Proteomes" id="UP000479190">
    <property type="component" value="Unassembled WGS sequence"/>
</dbReference>